<feature type="transmembrane region" description="Helical" evidence="8">
    <location>
        <begin position="71"/>
        <end position="90"/>
    </location>
</feature>
<dbReference type="GO" id="GO:0005886">
    <property type="term" value="C:plasma membrane"/>
    <property type="evidence" value="ECO:0007669"/>
    <property type="project" value="UniProtKB-SubCell"/>
</dbReference>
<feature type="transmembrane region" description="Helical" evidence="8">
    <location>
        <begin position="38"/>
        <end position="59"/>
    </location>
</feature>
<dbReference type="GO" id="GO:0043025">
    <property type="term" value="C:neuronal cell body"/>
    <property type="evidence" value="ECO:0007669"/>
    <property type="project" value="TreeGrafter"/>
</dbReference>
<keyword evidence="3 8" id="KW-0812">Transmembrane</keyword>
<sequence length="353" mass="41400">METRKSDNIFGSYVFFVTKVIGLWIYDKNMDISKRLLTLAILIRFIEIIFSLINIINILKNFENNGNLRTIAILFCLAKLLFVLLNFCHINSEFREKSLWKYLAVQKFNRNHFKLTKITLYFVNILFILLLGALVFDVIKKSIPWYLLPDRLLTIHFYWTFVIVIIHFCTCLQILITLMKEINIEMASMGDQIRTADLRKIKLLTNQHSCLIDIAEIVNRAFGWQNIIIYSILFIITISSLFGFVRRFTSDLLIVTIARQTTIFFLSFGLIVVPVYLCEDFKQEVNQFNMKLFYFVKRRFSDGFQDDELQFYTIMKRNMSFTAGGCINLGYPLILSIINSAATFLVILIQFTN</sequence>
<dbReference type="GO" id="GO:0007635">
    <property type="term" value="P:chemosensory behavior"/>
    <property type="evidence" value="ECO:0007669"/>
    <property type="project" value="TreeGrafter"/>
</dbReference>
<feature type="transmembrane region" description="Helical" evidence="8">
    <location>
        <begin position="257"/>
        <end position="278"/>
    </location>
</feature>
<evidence type="ECO:0000256" key="2">
    <source>
        <dbReference type="ARBA" id="ARBA00022475"/>
    </source>
</evidence>
<feature type="transmembrane region" description="Helical" evidence="8">
    <location>
        <begin position="156"/>
        <end position="179"/>
    </location>
</feature>
<evidence type="ECO:0000256" key="8">
    <source>
        <dbReference type="RuleBase" id="RU363108"/>
    </source>
</evidence>
<name>T1HAY8_RHOPR</name>
<dbReference type="GO" id="GO:0008049">
    <property type="term" value="P:male courtship behavior"/>
    <property type="evidence" value="ECO:0007669"/>
    <property type="project" value="TreeGrafter"/>
</dbReference>
<dbReference type="GO" id="GO:0030425">
    <property type="term" value="C:dendrite"/>
    <property type="evidence" value="ECO:0007669"/>
    <property type="project" value="TreeGrafter"/>
</dbReference>
<evidence type="ECO:0000256" key="7">
    <source>
        <dbReference type="ARBA" id="ARBA00023224"/>
    </source>
</evidence>
<organism evidence="9 10">
    <name type="scientific">Rhodnius prolixus</name>
    <name type="common">Triatomid bug</name>
    <dbReference type="NCBI Taxonomy" id="13249"/>
    <lineage>
        <taxon>Eukaryota</taxon>
        <taxon>Metazoa</taxon>
        <taxon>Ecdysozoa</taxon>
        <taxon>Arthropoda</taxon>
        <taxon>Hexapoda</taxon>
        <taxon>Insecta</taxon>
        <taxon>Pterygota</taxon>
        <taxon>Neoptera</taxon>
        <taxon>Paraneoptera</taxon>
        <taxon>Hemiptera</taxon>
        <taxon>Heteroptera</taxon>
        <taxon>Panheteroptera</taxon>
        <taxon>Cimicomorpha</taxon>
        <taxon>Reduviidae</taxon>
        <taxon>Triatominae</taxon>
        <taxon>Rhodnius</taxon>
    </lineage>
</organism>
<dbReference type="HOGENOM" id="CLU_802453_0_0_1"/>
<comment type="subcellular location">
    <subcellularLocation>
        <location evidence="1 8">Cell membrane</location>
        <topology evidence="1 8">Multi-pass membrane protein</topology>
    </subcellularLocation>
</comment>
<feature type="transmembrane region" description="Helical" evidence="8">
    <location>
        <begin position="325"/>
        <end position="351"/>
    </location>
</feature>
<evidence type="ECO:0000313" key="10">
    <source>
        <dbReference type="Proteomes" id="UP000015103"/>
    </source>
</evidence>
<dbReference type="InParanoid" id="T1HAY8"/>
<evidence type="ECO:0000256" key="6">
    <source>
        <dbReference type="ARBA" id="ARBA00023170"/>
    </source>
</evidence>
<proteinExistence type="inferred from homology"/>
<dbReference type="Pfam" id="PF08395">
    <property type="entry name" value="7tm_7"/>
    <property type="match status" value="1"/>
</dbReference>
<dbReference type="EnsemblMetazoa" id="RPRC001194-RA">
    <property type="protein sequence ID" value="RPRC001194-PA"/>
    <property type="gene ID" value="RPRC001194"/>
</dbReference>
<dbReference type="VEuPathDB" id="VectorBase:RPRC001194"/>
<evidence type="ECO:0000256" key="5">
    <source>
        <dbReference type="ARBA" id="ARBA00023136"/>
    </source>
</evidence>
<protein>
    <recommendedName>
        <fullName evidence="8">Gustatory receptor</fullName>
    </recommendedName>
</protein>
<keyword evidence="2 8" id="KW-1003">Cell membrane</keyword>
<dbReference type="GO" id="GO:0030424">
    <property type="term" value="C:axon"/>
    <property type="evidence" value="ECO:0007669"/>
    <property type="project" value="TreeGrafter"/>
</dbReference>
<dbReference type="InterPro" id="IPR013604">
    <property type="entry name" value="7TM_chemorcpt"/>
</dbReference>
<evidence type="ECO:0000256" key="3">
    <source>
        <dbReference type="ARBA" id="ARBA00022692"/>
    </source>
</evidence>
<dbReference type="Proteomes" id="UP000015103">
    <property type="component" value="Unassembled WGS sequence"/>
</dbReference>
<keyword evidence="6 8" id="KW-0675">Receptor</keyword>
<evidence type="ECO:0000256" key="1">
    <source>
        <dbReference type="ARBA" id="ARBA00004651"/>
    </source>
</evidence>
<keyword evidence="5 8" id="KW-0472">Membrane</keyword>
<dbReference type="EMBL" id="ACPB03018633">
    <property type="status" value="NOT_ANNOTATED_CDS"/>
    <property type="molecule type" value="Genomic_DNA"/>
</dbReference>
<keyword evidence="7 8" id="KW-0807">Transducer</keyword>
<feature type="transmembrane region" description="Helical" evidence="8">
    <location>
        <begin position="118"/>
        <end position="136"/>
    </location>
</feature>
<dbReference type="GO" id="GO:0007165">
    <property type="term" value="P:signal transduction"/>
    <property type="evidence" value="ECO:0007669"/>
    <property type="project" value="UniProtKB-KW"/>
</dbReference>
<dbReference type="PANTHER" id="PTHR21143:SF133">
    <property type="entry name" value="GUSTATORY AND PHEROMONE RECEPTOR 32A-RELATED"/>
    <property type="match status" value="1"/>
</dbReference>
<comment type="function">
    <text evidence="8">Gustatory receptor which mediates acceptance or avoidance behavior, depending on its substrates.</text>
</comment>
<evidence type="ECO:0000313" key="9">
    <source>
        <dbReference type="EnsemblMetazoa" id="RPRC001194-PA"/>
    </source>
</evidence>
<dbReference type="AlphaFoldDB" id="T1HAY8"/>
<reference evidence="9" key="1">
    <citation type="submission" date="2015-05" db="UniProtKB">
        <authorList>
            <consortium name="EnsemblMetazoa"/>
        </authorList>
    </citation>
    <scope>IDENTIFICATION</scope>
</reference>
<dbReference type="EMBL" id="ACPB03018632">
    <property type="status" value="NOT_ANNOTATED_CDS"/>
    <property type="molecule type" value="Genomic_DNA"/>
</dbReference>
<feature type="transmembrane region" description="Helical" evidence="8">
    <location>
        <begin position="227"/>
        <end position="245"/>
    </location>
</feature>
<keyword evidence="4 8" id="KW-1133">Transmembrane helix</keyword>
<accession>T1HAY8</accession>
<keyword evidence="10" id="KW-1185">Reference proteome</keyword>
<dbReference type="GO" id="GO:0050909">
    <property type="term" value="P:sensory perception of taste"/>
    <property type="evidence" value="ECO:0007669"/>
    <property type="project" value="InterPro"/>
</dbReference>
<dbReference type="PANTHER" id="PTHR21143">
    <property type="entry name" value="INVERTEBRATE GUSTATORY RECEPTOR"/>
    <property type="match status" value="1"/>
</dbReference>
<evidence type="ECO:0000256" key="4">
    <source>
        <dbReference type="ARBA" id="ARBA00022989"/>
    </source>
</evidence>
<comment type="similarity">
    <text evidence="8">Belongs to the insect chemoreceptor superfamily. Gustatory receptor (GR) family.</text>
</comment>